<dbReference type="CDD" id="cd06261">
    <property type="entry name" value="TM_PBP2"/>
    <property type="match status" value="1"/>
</dbReference>
<evidence type="ECO:0000256" key="6">
    <source>
        <dbReference type="ARBA" id="ARBA00023136"/>
    </source>
</evidence>
<feature type="transmembrane region" description="Helical" evidence="7">
    <location>
        <begin position="270"/>
        <end position="293"/>
    </location>
</feature>
<gene>
    <name evidence="9" type="ORF">ACFOYW_03860</name>
</gene>
<dbReference type="PANTHER" id="PTHR43386:SF1">
    <property type="entry name" value="D,D-DIPEPTIDE TRANSPORT SYSTEM PERMEASE PROTEIN DDPC-RELATED"/>
    <property type="match status" value="1"/>
</dbReference>
<evidence type="ECO:0000256" key="3">
    <source>
        <dbReference type="ARBA" id="ARBA00022475"/>
    </source>
</evidence>
<protein>
    <submittedName>
        <fullName evidence="9">ABC transporter permease</fullName>
    </submittedName>
</protein>
<organism evidence="9 10">
    <name type="scientific">Gryllotalpicola reticulitermitis</name>
    <dbReference type="NCBI Taxonomy" id="1184153"/>
    <lineage>
        <taxon>Bacteria</taxon>
        <taxon>Bacillati</taxon>
        <taxon>Actinomycetota</taxon>
        <taxon>Actinomycetes</taxon>
        <taxon>Micrococcales</taxon>
        <taxon>Microbacteriaceae</taxon>
        <taxon>Gryllotalpicola</taxon>
    </lineage>
</organism>
<feature type="transmembrane region" description="Helical" evidence="7">
    <location>
        <begin position="38"/>
        <end position="58"/>
    </location>
</feature>
<evidence type="ECO:0000256" key="5">
    <source>
        <dbReference type="ARBA" id="ARBA00022989"/>
    </source>
</evidence>
<dbReference type="Proteomes" id="UP001595900">
    <property type="component" value="Unassembled WGS sequence"/>
</dbReference>
<keyword evidence="6 7" id="KW-0472">Membrane</keyword>
<dbReference type="InterPro" id="IPR050366">
    <property type="entry name" value="BP-dependent_transpt_permease"/>
</dbReference>
<dbReference type="InterPro" id="IPR035906">
    <property type="entry name" value="MetI-like_sf"/>
</dbReference>
<dbReference type="SUPFAM" id="SSF161098">
    <property type="entry name" value="MetI-like"/>
    <property type="match status" value="1"/>
</dbReference>
<evidence type="ECO:0000256" key="1">
    <source>
        <dbReference type="ARBA" id="ARBA00004651"/>
    </source>
</evidence>
<evidence type="ECO:0000256" key="4">
    <source>
        <dbReference type="ARBA" id="ARBA00022692"/>
    </source>
</evidence>
<sequence>MTSFSAADAAIQPKVEPRPRRKGAGMALWRAIRGNGKAFAGAVLLLIFLIAAILPNLFTPVKNPNARAFALSLPPSGAHLLGTTSYGQDIWAQLVWGTRQTLVVAVIAGALASVLSVLIGVAAAYLGGLADDLLSLLIDVFLVIPAFPLIIVIAAYANGGNLAVIVGVLVITGWSYGARQLRAQALSLRRRDFLESARVRGEGWFYIVNFEILPTMISLIAANFLGAALYAVLTAAGLQFIGLGSPSSVSWGTMLHWAQSAEALQTGQSWWVVAPGLCIALLGAAFALLNYAFDEISNPALRPVRRQRRNRGGN</sequence>
<feature type="transmembrane region" description="Helical" evidence="7">
    <location>
        <begin position="133"/>
        <end position="156"/>
    </location>
</feature>
<feature type="transmembrane region" description="Helical" evidence="7">
    <location>
        <begin position="228"/>
        <end position="249"/>
    </location>
</feature>
<dbReference type="PROSITE" id="PS50928">
    <property type="entry name" value="ABC_TM1"/>
    <property type="match status" value="1"/>
</dbReference>
<comment type="similarity">
    <text evidence="7">Belongs to the binding-protein-dependent transport system permease family.</text>
</comment>
<comment type="subcellular location">
    <subcellularLocation>
        <location evidence="1 7">Cell membrane</location>
        <topology evidence="1 7">Multi-pass membrane protein</topology>
    </subcellularLocation>
</comment>
<keyword evidence="4 7" id="KW-0812">Transmembrane</keyword>
<accession>A0ABV8Q5U1</accession>
<feature type="transmembrane region" description="Helical" evidence="7">
    <location>
        <begin position="162"/>
        <end position="182"/>
    </location>
</feature>
<dbReference type="InterPro" id="IPR000515">
    <property type="entry name" value="MetI-like"/>
</dbReference>
<evidence type="ECO:0000313" key="9">
    <source>
        <dbReference type="EMBL" id="MFC4242499.1"/>
    </source>
</evidence>
<keyword evidence="5 7" id="KW-1133">Transmembrane helix</keyword>
<evidence type="ECO:0000313" key="10">
    <source>
        <dbReference type="Proteomes" id="UP001595900"/>
    </source>
</evidence>
<keyword evidence="3" id="KW-1003">Cell membrane</keyword>
<evidence type="ECO:0000256" key="7">
    <source>
        <dbReference type="RuleBase" id="RU363032"/>
    </source>
</evidence>
<feature type="transmembrane region" description="Helical" evidence="7">
    <location>
        <begin position="102"/>
        <end position="126"/>
    </location>
</feature>
<reference evidence="10" key="1">
    <citation type="journal article" date="2019" name="Int. J. Syst. Evol. Microbiol.">
        <title>The Global Catalogue of Microorganisms (GCM) 10K type strain sequencing project: providing services to taxonomists for standard genome sequencing and annotation.</title>
        <authorList>
            <consortium name="The Broad Institute Genomics Platform"/>
            <consortium name="The Broad Institute Genome Sequencing Center for Infectious Disease"/>
            <person name="Wu L."/>
            <person name="Ma J."/>
        </authorList>
    </citation>
    <scope>NUCLEOTIDE SEQUENCE [LARGE SCALE GENOMIC DNA]</scope>
    <source>
        <strain evidence="10">CGMCC 1.10363</strain>
    </source>
</reference>
<proteinExistence type="inferred from homology"/>
<keyword evidence="10" id="KW-1185">Reference proteome</keyword>
<feature type="domain" description="ABC transmembrane type-1" evidence="8">
    <location>
        <begin position="98"/>
        <end position="290"/>
    </location>
</feature>
<comment type="caution">
    <text evidence="9">The sequence shown here is derived from an EMBL/GenBank/DDBJ whole genome shotgun (WGS) entry which is preliminary data.</text>
</comment>
<dbReference type="Gene3D" id="1.10.3720.10">
    <property type="entry name" value="MetI-like"/>
    <property type="match status" value="1"/>
</dbReference>
<dbReference type="Pfam" id="PF00528">
    <property type="entry name" value="BPD_transp_1"/>
    <property type="match status" value="1"/>
</dbReference>
<keyword evidence="2 7" id="KW-0813">Transport</keyword>
<name>A0ABV8Q5U1_9MICO</name>
<dbReference type="RefSeq" id="WP_390227334.1">
    <property type="nucleotide sequence ID" value="NZ_JBHSCN010000002.1"/>
</dbReference>
<evidence type="ECO:0000259" key="8">
    <source>
        <dbReference type="PROSITE" id="PS50928"/>
    </source>
</evidence>
<dbReference type="PANTHER" id="PTHR43386">
    <property type="entry name" value="OLIGOPEPTIDE TRANSPORT SYSTEM PERMEASE PROTEIN APPC"/>
    <property type="match status" value="1"/>
</dbReference>
<evidence type="ECO:0000256" key="2">
    <source>
        <dbReference type="ARBA" id="ARBA00022448"/>
    </source>
</evidence>
<dbReference type="EMBL" id="JBHSCN010000002">
    <property type="protein sequence ID" value="MFC4242499.1"/>
    <property type="molecule type" value="Genomic_DNA"/>
</dbReference>